<dbReference type="AlphaFoldDB" id="A0A3E2H6V1"/>
<comment type="caution">
    <text evidence="2">The sequence shown here is derived from an EMBL/GenBank/DDBJ whole genome shotgun (WGS) entry which is preliminary data.</text>
</comment>
<evidence type="ECO:0000313" key="2">
    <source>
        <dbReference type="EMBL" id="RFU29027.1"/>
    </source>
</evidence>
<dbReference type="OrthoDB" id="3460532at2759"/>
<proteinExistence type="predicted"/>
<sequence>MCLVAPNYTVFSNTRSQNHWIKKHGGYPTKDHFVVYHERPCNAIYLAVGGFYQKGVYKANPDDILVANGDIGDNETAGFDPIFFLHHCFIDNVFRTWQKYNNSTIAGDLAIEPGYCETISDDGLPNIPPDTPLDMSSPLDPFERPDGSVYTSFHVTDISNQLGYDYGIGSLDASNT</sequence>
<accession>A0A3E2H6V1</accession>
<keyword evidence="3" id="KW-1185">Reference proteome</keyword>
<evidence type="ECO:0000313" key="3">
    <source>
        <dbReference type="Proteomes" id="UP000258309"/>
    </source>
</evidence>
<dbReference type="Gene3D" id="1.10.1280.10">
    <property type="entry name" value="Di-copper center containing domain from catechol oxidase"/>
    <property type="match status" value="1"/>
</dbReference>
<dbReference type="GO" id="GO:0016491">
    <property type="term" value="F:oxidoreductase activity"/>
    <property type="evidence" value="ECO:0007669"/>
    <property type="project" value="InterPro"/>
</dbReference>
<organism evidence="2 3">
    <name type="scientific">Scytalidium lignicola</name>
    <name type="common">Hyphomycete</name>
    <dbReference type="NCBI Taxonomy" id="5539"/>
    <lineage>
        <taxon>Eukaryota</taxon>
        <taxon>Fungi</taxon>
        <taxon>Dikarya</taxon>
        <taxon>Ascomycota</taxon>
        <taxon>Pezizomycotina</taxon>
        <taxon>Leotiomycetes</taxon>
        <taxon>Leotiomycetes incertae sedis</taxon>
        <taxon>Scytalidium</taxon>
    </lineage>
</organism>
<feature type="non-terminal residue" evidence="2">
    <location>
        <position position="1"/>
    </location>
</feature>
<name>A0A3E2H6V1_SCYLI</name>
<dbReference type="InterPro" id="IPR002227">
    <property type="entry name" value="Tyrosinase_Cu-bd"/>
</dbReference>
<dbReference type="PROSITE" id="PS00498">
    <property type="entry name" value="TYROSINASE_2"/>
    <property type="match status" value="1"/>
</dbReference>
<dbReference type="InterPro" id="IPR008922">
    <property type="entry name" value="Di-copper_centre_dom_sf"/>
</dbReference>
<protein>
    <recommendedName>
        <fullName evidence="1">Tyrosinase copper-binding domain-containing protein</fullName>
    </recommendedName>
</protein>
<reference evidence="2 3" key="1">
    <citation type="submission" date="2018-05" db="EMBL/GenBank/DDBJ databases">
        <title>Draft genome sequence of Scytalidium lignicola DSM 105466, a ubiquitous saprotrophic fungus.</title>
        <authorList>
            <person name="Buettner E."/>
            <person name="Gebauer A.M."/>
            <person name="Hofrichter M."/>
            <person name="Liers C."/>
            <person name="Kellner H."/>
        </authorList>
    </citation>
    <scope>NUCLEOTIDE SEQUENCE [LARGE SCALE GENOMIC DNA]</scope>
    <source>
        <strain evidence="2 3">DSM 105466</strain>
    </source>
</reference>
<evidence type="ECO:0000259" key="1">
    <source>
        <dbReference type="PROSITE" id="PS00498"/>
    </source>
</evidence>
<dbReference type="STRING" id="5539.A0A3E2H6V1"/>
<dbReference type="SUPFAM" id="SSF48056">
    <property type="entry name" value="Di-copper centre-containing domain"/>
    <property type="match status" value="1"/>
</dbReference>
<dbReference type="Pfam" id="PF00264">
    <property type="entry name" value="Tyrosinase"/>
    <property type="match status" value="1"/>
</dbReference>
<feature type="domain" description="Tyrosinase copper-binding" evidence="1">
    <location>
        <begin position="80"/>
        <end position="91"/>
    </location>
</feature>
<dbReference type="EMBL" id="NCSJ02000142">
    <property type="protein sequence ID" value="RFU29027.1"/>
    <property type="molecule type" value="Genomic_DNA"/>
</dbReference>
<feature type="non-terminal residue" evidence="2">
    <location>
        <position position="176"/>
    </location>
</feature>
<gene>
    <name evidence="2" type="ORF">B7463_g7323</name>
</gene>
<dbReference type="Proteomes" id="UP000258309">
    <property type="component" value="Unassembled WGS sequence"/>
</dbReference>